<dbReference type="Proteomes" id="UP001634394">
    <property type="component" value="Unassembled WGS sequence"/>
</dbReference>
<keyword evidence="7" id="KW-0325">Glycoprotein</keyword>
<proteinExistence type="predicted"/>
<comment type="caution">
    <text evidence="10">The sequence shown here is derived from an EMBL/GenBank/DDBJ whole genome shotgun (WGS) entry which is preliminary data.</text>
</comment>
<keyword evidence="3" id="KW-0378">Hydrolase</keyword>
<dbReference type="InterPro" id="IPR024079">
    <property type="entry name" value="MetalloPept_cat_dom_sf"/>
</dbReference>
<feature type="binding site" evidence="8">
    <location>
        <position position="400"/>
    </location>
    <ligand>
        <name>Zn(2+)</name>
        <dbReference type="ChEBI" id="CHEBI:29105"/>
        <note>catalytic</note>
    </ligand>
</feature>
<keyword evidence="5" id="KW-0482">Metalloprotease</keyword>
<feature type="active site" evidence="8">
    <location>
        <position position="401"/>
    </location>
</feature>
<dbReference type="Gene3D" id="3.40.1620.60">
    <property type="match status" value="1"/>
</dbReference>
<dbReference type="Gene3D" id="3.40.390.10">
    <property type="entry name" value="Collagenase (Catalytic Domain)"/>
    <property type="match status" value="1"/>
</dbReference>
<keyword evidence="1" id="KW-0645">Protease</keyword>
<evidence type="ECO:0000256" key="4">
    <source>
        <dbReference type="ARBA" id="ARBA00022833"/>
    </source>
</evidence>
<dbReference type="GO" id="GO:0006508">
    <property type="term" value="P:proteolysis"/>
    <property type="evidence" value="ECO:0007669"/>
    <property type="project" value="UniProtKB-KW"/>
</dbReference>
<dbReference type="PANTHER" id="PTHR11905:SF159">
    <property type="entry name" value="ADAM METALLOPROTEASE"/>
    <property type="match status" value="1"/>
</dbReference>
<evidence type="ECO:0000313" key="11">
    <source>
        <dbReference type="Proteomes" id="UP001634394"/>
    </source>
</evidence>
<keyword evidence="6" id="KW-1015">Disulfide bond</keyword>
<dbReference type="Pfam" id="PF13688">
    <property type="entry name" value="Reprolysin_5"/>
    <property type="match status" value="1"/>
</dbReference>
<feature type="binding site" evidence="8">
    <location>
        <position position="410"/>
    </location>
    <ligand>
        <name>Zn(2+)</name>
        <dbReference type="ChEBI" id="CHEBI:29105"/>
        <note>catalytic</note>
    </ligand>
</feature>
<evidence type="ECO:0000313" key="10">
    <source>
        <dbReference type="EMBL" id="KAL3891940.1"/>
    </source>
</evidence>
<keyword evidence="11" id="KW-1185">Reference proteome</keyword>
<keyword evidence="4 8" id="KW-0862">Zinc</keyword>
<evidence type="ECO:0000256" key="6">
    <source>
        <dbReference type="ARBA" id="ARBA00023157"/>
    </source>
</evidence>
<protein>
    <recommendedName>
        <fullName evidence="9">Peptidase M12B domain-containing protein</fullName>
    </recommendedName>
</protein>
<dbReference type="InterPro" id="IPR001590">
    <property type="entry name" value="Peptidase_M12B"/>
</dbReference>
<evidence type="ECO:0000256" key="7">
    <source>
        <dbReference type="ARBA" id="ARBA00023180"/>
    </source>
</evidence>
<name>A0ABD3Y2Z0_SINWO</name>
<feature type="non-terminal residue" evidence="10">
    <location>
        <position position="1"/>
    </location>
</feature>
<dbReference type="PROSITE" id="PS50215">
    <property type="entry name" value="ADAM_MEPRO"/>
    <property type="match status" value="1"/>
</dbReference>
<evidence type="ECO:0000259" key="9">
    <source>
        <dbReference type="PROSITE" id="PS50215"/>
    </source>
</evidence>
<organism evidence="10 11">
    <name type="scientific">Sinanodonta woodiana</name>
    <name type="common">Chinese pond mussel</name>
    <name type="synonym">Anodonta woodiana</name>
    <dbReference type="NCBI Taxonomy" id="1069815"/>
    <lineage>
        <taxon>Eukaryota</taxon>
        <taxon>Metazoa</taxon>
        <taxon>Spiralia</taxon>
        <taxon>Lophotrochozoa</taxon>
        <taxon>Mollusca</taxon>
        <taxon>Bivalvia</taxon>
        <taxon>Autobranchia</taxon>
        <taxon>Heteroconchia</taxon>
        <taxon>Palaeoheterodonta</taxon>
        <taxon>Unionida</taxon>
        <taxon>Unionoidea</taxon>
        <taxon>Unionidae</taxon>
        <taxon>Unioninae</taxon>
        <taxon>Sinanodonta</taxon>
    </lineage>
</organism>
<sequence>NTHIETVWVEDVTTNVQTDKRTFGDPNLPTQLTFHIRRESEDLTLNLRRNYDIDPNANIYVSQTINDGQSILTKASNLEGEDLAYYQDMENGAYMTVKCVTISKQLCQRVIYGNVQIKDNSYHLQPVETIDSSDNLKDISDNIGTRYIMLNQPNIQLETLVNNKDATHVIRANLAAKRKDRLGRYTVMDQQIHFHRSESTLYSQNAANVTDGDSTGNTRQLKQNYYVKIAVLIDSSTWTLYSSRDENPDPVRKTLAVQQRIREAFSHIINGVNLRYKSIDDPRISITIILHSFTFFEKDASFPHIISKVLSIEGKKRIDADNYLYDIGVWANKTTELKRASYDHVMLFTRYAMINNRIYNKAYFNLPDSMSDLNGVCDVMSQVSVVHVSHYTQTVKTAAHELGHNLGADHDGEGDARACKSEDSFIMSSRHKMLSKTLRYIDNIWKFSNCSVESFYTKLKYKNCVKTPGPVFNIAEWNMFMTKEAGYVFTPAELCYLHYGPGSKFTGELSKEICYLLHCKDPVTKIHTKAYINAARGTKCGDNKWCIDGRCVPKDSN</sequence>
<feature type="domain" description="Peptidase M12B" evidence="9">
    <location>
        <begin position="225"/>
        <end position="455"/>
    </location>
</feature>
<dbReference type="PANTHER" id="PTHR11905">
    <property type="entry name" value="ADAM A DISINTEGRIN AND METALLOPROTEASE DOMAIN"/>
    <property type="match status" value="1"/>
</dbReference>
<gene>
    <name evidence="10" type="ORF">ACJMK2_004182</name>
</gene>
<dbReference type="SUPFAM" id="SSF55486">
    <property type="entry name" value="Metalloproteases ('zincins'), catalytic domain"/>
    <property type="match status" value="1"/>
</dbReference>
<evidence type="ECO:0000256" key="5">
    <source>
        <dbReference type="ARBA" id="ARBA00023049"/>
    </source>
</evidence>
<feature type="binding site" evidence="8">
    <location>
        <position position="404"/>
    </location>
    <ligand>
        <name>Zn(2+)</name>
        <dbReference type="ChEBI" id="CHEBI:29105"/>
        <note>catalytic</note>
    </ligand>
</feature>
<comment type="caution">
    <text evidence="8">Lacks conserved residue(s) required for the propagation of feature annotation.</text>
</comment>
<accession>A0ABD3Y2Z0</accession>
<evidence type="ECO:0000256" key="3">
    <source>
        <dbReference type="ARBA" id="ARBA00022801"/>
    </source>
</evidence>
<evidence type="ECO:0000256" key="1">
    <source>
        <dbReference type="ARBA" id="ARBA00022670"/>
    </source>
</evidence>
<dbReference type="AlphaFoldDB" id="A0ABD3Y2Z0"/>
<keyword evidence="2 8" id="KW-0479">Metal-binding</keyword>
<dbReference type="GO" id="GO:0008237">
    <property type="term" value="F:metallopeptidase activity"/>
    <property type="evidence" value="ECO:0007669"/>
    <property type="project" value="UniProtKB-KW"/>
</dbReference>
<dbReference type="InterPro" id="IPR041645">
    <property type="entry name" value="ADAMTS_CR_2"/>
</dbReference>
<dbReference type="Pfam" id="PF17771">
    <property type="entry name" value="ADAMTS_CR_2"/>
    <property type="match status" value="1"/>
</dbReference>
<evidence type="ECO:0000256" key="8">
    <source>
        <dbReference type="PROSITE-ProRule" id="PRU00276"/>
    </source>
</evidence>
<reference evidence="10 11" key="1">
    <citation type="submission" date="2024-11" db="EMBL/GenBank/DDBJ databases">
        <title>Chromosome-level genome assembly of the freshwater bivalve Anodonta woodiana.</title>
        <authorList>
            <person name="Chen X."/>
        </authorList>
    </citation>
    <scope>NUCLEOTIDE SEQUENCE [LARGE SCALE GENOMIC DNA]</scope>
    <source>
        <strain evidence="10">MN2024</strain>
        <tissue evidence="10">Gills</tissue>
    </source>
</reference>
<dbReference type="EMBL" id="JBJQND010000001">
    <property type="protein sequence ID" value="KAL3891940.1"/>
    <property type="molecule type" value="Genomic_DNA"/>
</dbReference>
<dbReference type="GO" id="GO:0046872">
    <property type="term" value="F:metal ion binding"/>
    <property type="evidence" value="ECO:0007669"/>
    <property type="project" value="UniProtKB-KW"/>
</dbReference>
<evidence type="ECO:0000256" key="2">
    <source>
        <dbReference type="ARBA" id="ARBA00022723"/>
    </source>
</evidence>